<feature type="signal peptide" evidence="1">
    <location>
        <begin position="1"/>
        <end position="25"/>
    </location>
</feature>
<dbReference type="Pfam" id="PF07627">
    <property type="entry name" value="PSCyt3"/>
    <property type="match status" value="1"/>
</dbReference>
<evidence type="ECO:0008006" key="10">
    <source>
        <dbReference type="Google" id="ProtNLM"/>
    </source>
</evidence>
<evidence type="ECO:0000256" key="1">
    <source>
        <dbReference type="SAM" id="SignalP"/>
    </source>
</evidence>
<dbReference type="Pfam" id="PF07637">
    <property type="entry name" value="PSD5"/>
    <property type="match status" value="1"/>
</dbReference>
<gene>
    <name evidence="8" type="ordered locus">Caka_1560</name>
</gene>
<dbReference type="eggNOG" id="COG0551">
    <property type="taxonomic scope" value="Bacteria"/>
</dbReference>
<proteinExistence type="predicted"/>
<evidence type="ECO:0000313" key="9">
    <source>
        <dbReference type="Proteomes" id="UP000000925"/>
    </source>
</evidence>
<name>D5EJI0_CORAD</name>
<dbReference type="AlphaFoldDB" id="D5EJI0"/>
<evidence type="ECO:0000259" key="3">
    <source>
        <dbReference type="Pfam" id="PF07626"/>
    </source>
</evidence>
<evidence type="ECO:0000259" key="5">
    <source>
        <dbReference type="Pfam" id="PF07631"/>
    </source>
</evidence>
<protein>
    <recommendedName>
        <fullName evidence="10">Cytochrome c domain-containing protein</fullName>
    </recommendedName>
</protein>
<feature type="domain" description="DUF1592" evidence="5">
    <location>
        <begin position="423"/>
        <end position="546"/>
    </location>
</feature>
<dbReference type="Pfam" id="PF07626">
    <property type="entry name" value="PSD3"/>
    <property type="match status" value="1"/>
</dbReference>
<evidence type="ECO:0000259" key="6">
    <source>
        <dbReference type="Pfam" id="PF07637"/>
    </source>
</evidence>
<dbReference type="HOGENOM" id="CLU_007458_0_0_0"/>
<evidence type="ECO:0000259" key="4">
    <source>
        <dbReference type="Pfam" id="PF07627"/>
    </source>
</evidence>
<feature type="domain" description="DUF1595" evidence="6">
    <location>
        <begin position="351"/>
        <end position="413"/>
    </location>
</feature>
<dbReference type="InterPro" id="IPR013043">
    <property type="entry name" value="DUF1595"/>
</dbReference>
<dbReference type="Pfam" id="PF16841">
    <property type="entry name" value="CBM60"/>
    <property type="match status" value="1"/>
</dbReference>
<feature type="chain" id="PRO_5003071225" description="Cytochrome c domain-containing protein" evidence="1">
    <location>
        <begin position="26"/>
        <end position="766"/>
    </location>
</feature>
<keyword evidence="9" id="KW-1185">Reference proteome</keyword>
<organism evidence="8 9">
    <name type="scientific">Coraliomargarita akajimensis (strain DSM 45221 / IAM 15411 / JCM 23193 / KCTC 12865 / 04OKA010-24)</name>
    <dbReference type="NCBI Taxonomy" id="583355"/>
    <lineage>
        <taxon>Bacteria</taxon>
        <taxon>Pseudomonadati</taxon>
        <taxon>Verrucomicrobiota</taxon>
        <taxon>Opitutia</taxon>
        <taxon>Puniceicoccales</taxon>
        <taxon>Coraliomargaritaceae</taxon>
        <taxon>Coraliomargarita</taxon>
    </lineage>
</organism>
<dbReference type="Pfam" id="PF07624">
    <property type="entry name" value="PSD2"/>
    <property type="match status" value="1"/>
</dbReference>
<dbReference type="EMBL" id="CP001998">
    <property type="protein sequence ID" value="ADE54579.1"/>
    <property type="molecule type" value="Genomic_DNA"/>
</dbReference>
<keyword evidence="1" id="KW-0732">Signal</keyword>
<dbReference type="OrthoDB" id="175242at2"/>
<feature type="domain" description="DUF1588" evidence="4">
    <location>
        <begin position="564"/>
        <end position="661"/>
    </location>
</feature>
<dbReference type="Proteomes" id="UP000000925">
    <property type="component" value="Chromosome"/>
</dbReference>
<accession>D5EJI0</accession>
<dbReference type="KEGG" id="caa:Caka_1560"/>
<dbReference type="InterPro" id="IPR013036">
    <property type="entry name" value="DUF1587"/>
</dbReference>
<dbReference type="RefSeq" id="WP_013043301.1">
    <property type="nucleotide sequence ID" value="NC_014008.1"/>
</dbReference>
<feature type="domain" description="DUF1585" evidence="2">
    <location>
        <begin position="675"/>
        <end position="744"/>
    </location>
</feature>
<evidence type="ECO:0000313" key="8">
    <source>
        <dbReference type="EMBL" id="ADE54579.1"/>
    </source>
</evidence>
<dbReference type="InterPro" id="IPR013042">
    <property type="entry name" value="DUF1592"/>
</dbReference>
<feature type="domain" description="DUF1587" evidence="3">
    <location>
        <begin position="122"/>
        <end position="185"/>
    </location>
</feature>
<dbReference type="InterPro" id="IPR013039">
    <property type="entry name" value="DUF1588"/>
</dbReference>
<feature type="domain" description="Carbohydrate binding module xylan-binding" evidence="7">
    <location>
        <begin position="239"/>
        <end position="328"/>
    </location>
</feature>
<dbReference type="STRING" id="583355.Caka_1560"/>
<evidence type="ECO:0000259" key="2">
    <source>
        <dbReference type="Pfam" id="PF07624"/>
    </source>
</evidence>
<reference evidence="8 9" key="1">
    <citation type="journal article" date="2010" name="Stand. Genomic Sci.">
        <title>Complete genome sequence of Coraliomargarita akajimensis type strain (04OKA010-24).</title>
        <authorList>
            <person name="Mavromatis K."/>
            <person name="Abt B."/>
            <person name="Brambilla E."/>
            <person name="Lapidus A."/>
            <person name="Copeland A."/>
            <person name="Deshpande S."/>
            <person name="Nolan M."/>
            <person name="Lucas S."/>
            <person name="Tice H."/>
            <person name="Cheng J.F."/>
            <person name="Han C."/>
            <person name="Detter J.C."/>
            <person name="Woyke T."/>
            <person name="Goodwin L."/>
            <person name="Pitluck S."/>
            <person name="Held B."/>
            <person name="Brettin T."/>
            <person name="Tapia R."/>
            <person name="Ivanova N."/>
            <person name="Mikhailova N."/>
            <person name="Pati A."/>
            <person name="Liolios K."/>
            <person name="Chen A."/>
            <person name="Palaniappan K."/>
            <person name="Land M."/>
            <person name="Hauser L."/>
            <person name="Chang Y.J."/>
            <person name="Jeffries C.D."/>
            <person name="Rohde M."/>
            <person name="Goker M."/>
            <person name="Bristow J."/>
            <person name="Eisen J.A."/>
            <person name="Markowitz V."/>
            <person name="Hugenholtz P."/>
            <person name="Klenk H.P."/>
            <person name="Kyrpides N.C."/>
        </authorList>
    </citation>
    <scope>NUCLEOTIDE SEQUENCE [LARGE SCALE GENOMIC DNA]</scope>
    <source>
        <strain evidence="9">DSM 45221 / IAM 15411 / JCM 23193 / KCTC 12865</strain>
    </source>
</reference>
<dbReference type="InterPro" id="IPR031768">
    <property type="entry name" value="CBM60_xylan-bd"/>
</dbReference>
<dbReference type="Gene3D" id="2.60.60.40">
    <property type="match status" value="1"/>
</dbReference>
<evidence type="ECO:0000259" key="7">
    <source>
        <dbReference type="Pfam" id="PF16841"/>
    </source>
</evidence>
<dbReference type="InterPro" id="IPR011478">
    <property type="entry name" value="DUF1585"/>
</dbReference>
<dbReference type="Pfam" id="PF07631">
    <property type="entry name" value="PSD4"/>
    <property type="match status" value="1"/>
</dbReference>
<sequence length="766" mass="85740">MRRLLPSLLLAALSSLVLSASESGAAYTWNDADNAFNRYCFECHGGYATDADLDLINLDHRADLADHPEQWMKILHALRTHYMPHPDGPEMAANARNALSDLIRAELFEQAAGYDAQSASLRRLNRTEYSKTLNDLFLLNEDWRAALPADDAGYGFDNIAAVLSVSPLLLERYFDVASQAAQIAIPQQMLPAHWSISAASFSGAHTSGNSRKVIASAGPKSAAHHQLYFPSTGRYDCTLHLSAHQAGTENARAELYFNGQRIGEYEVQAGRKASPDEFEFSLQVTRPGSHRLEVRFVNDFYKKVGDSKQDRNLVFHQLELHGPHQSADDLRSDFLNRHFPDSLESLSPKALRHGIHRFASRAYRRPATATEVDALWEVFESNASTSGTATPREGLRAVIDAVLVSPAFLFRFEASDANPSEREFALASWLSYFLWSSMPDDQLFQLAGKGQLSERLDSELARMLADPKANALADNFAGQWWRIRDLEIHQPDRSIYKQANKALLDDMHEETRRFFRHVLNQDRSVLDFLTADYTFINARLAKHYGITGVQGTEFQKVSLQQTPRRGVWTQGGILTVTSYPNYTSPVLRGQWILENLIDLAPPPPPDNVPSLPGTEGKPEAVDLRASLALHRENSDCASCHDIMDPFGLSLEHFNAVGGLRSFEERKLLEKETLFDGTVIRDPIDLAKYFETERSDDFVRTVARKLAIYAAGRGLDWQDEAAIERIAQYTREHDDRFSALIQAVVLEFAPSAEPITLSGVDIAPKPN</sequence>